<dbReference type="Pfam" id="PF00648">
    <property type="entry name" value="Peptidase_C2"/>
    <property type="match status" value="1"/>
</dbReference>
<reference evidence="9 10" key="1">
    <citation type="submission" date="2021-01" db="EMBL/GenBank/DDBJ databases">
        <title>Whole genome shotgun sequence of Verrucosispora andamanensis NBRC 109075.</title>
        <authorList>
            <person name="Komaki H."/>
            <person name="Tamura T."/>
        </authorList>
    </citation>
    <scope>NUCLEOTIDE SEQUENCE [LARGE SCALE GENOMIC DNA]</scope>
    <source>
        <strain evidence="9 10">NBRC 109075</strain>
    </source>
</reference>
<feature type="compositionally biased region" description="Low complexity" evidence="6">
    <location>
        <begin position="642"/>
        <end position="656"/>
    </location>
</feature>
<feature type="compositionally biased region" description="Low complexity" evidence="6">
    <location>
        <begin position="2953"/>
        <end position="2964"/>
    </location>
</feature>
<evidence type="ECO:0000256" key="1">
    <source>
        <dbReference type="ARBA" id="ARBA00007623"/>
    </source>
</evidence>
<feature type="domain" description="Calpain catalytic" evidence="8">
    <location>
        <begin position="4389"/>
        <end position="4652"/>
    </location>
</feature>
<feature type="active site" evidence="5">
    <location>
        <position position="4650"/>
    </location>
</feature>
<feature type="compositionally biased region" description="Low complexity" evidence="6">
    <location>
        <begin position="1693"/>
        <end position="1709"/>
    </location>
</feature>
<evidence type="ECO:0000256" key="4">
    <source>
        <dbReference type="ARBA" id="ARBA00022807"/>
    </source>
</evidence>
<keyword evidence="3 5" id="KW-0378">Hydrolase</keyword>
<dbReference type="InterPro" id="IPR028908">
    <property type="entry name" value="Tox-PL_dom"/>
</dbReference>
<feature type="compositionally biased region" description="Polar residues" evidence="6">
    <location>
        <begin position="863"/>
        <end position="873"/>
    </location>
</feature>
<evidence type="ECO:0000256" key="7">
    <source>
        <dbReference type="SAM" id="Phobius"/>
    </source>
</evidence>
<dbReference type="Pfam" id="PF25547">
    <property type="entry name" value="WXG100_2"/>
    <property type="match status" value="1"/>
</dbReference>
<feature type="active site" evidence="5">
    <location>
        <position position="4432"/>
    </location>
</feature>
<feature type="compositionally biased region" description="Low complexity" evidence="6">
    <location>
        <begin position="483"/>
        <end position="511"/>
    </location>
</feature>
<feature type="region of interest" description="Disordered" evidence="6">
    <location>
        <begin position="2433"/>
        <end position="2530"/>
    </location>
</feature>
<feature type="region of interest" description="Disordered" evidence="6">
    <location>
        <begin position="1306"/>
        <end position="1492"/>
    </location>
</feature>
<comment type="caution">
    <text evidence="9">The sequence shown here is derived from an EMBL/GenBank/DDBJ whole genome shotgun (WGS) entry which is preliminary data.</text>
</comment>
<dbReference type="InterPro" id="IPR001300">
    <property type="entry name" value="Peptidase_C2_calpain_cat"/>
</dbReference>
<feature type="compositionally biased region" description="Basic and acidic residues" evidence="6">
    <location>
        <begin position="2447"/>
        <end position="2461"/>
    </location>
</feature>
<feature type="active site" evidence="5">
    <location>
        <position position="5370"/>
    </location>
</feature>
<evidence type="ECO:0000256" key="5">
    <source>
        <dbReference type="PROSITE-ProRule" id="PRU00239"/>
    </source>
</evidence>
<feature type="compositionally biased region" description="Acidic residues" evidence="6">
    <location>
        <begin position="1400"/>
        <end position="1418"/>
    </location>
</feature>
<dbReference type="PANTHER" id="PTHR10183">
    <property type="entry name" value="CALPAIN"/>
    <property type="match status" value="1"/>
</dbReference>
<proteinExistence type="inferred from homology"/>
<accession>A0ABQ4HY60</accession>
<feature type="compositionally biased region" description="Low complexity" evidence="6">
    <location>
        <begin position="770"/>
        <end position="798"/>
    </location>
</feature>
<organism evidence="9 10">
    <name type="scientific">Micromonospora andamanensis</name>
    <dbReference type="NCBI Taxonomy" id="1287068"/>
    <lineage>
        <taxon>Bacteria</taxon>
        <taxon>Bacillati</taxon>
        <taxon>Actinomycetota</taxon>
        <taxon>Actinomycetes</taxon>
        <taxon>Micromonosporales</taxon>
        <taxon>Micromonosporaceae</taxon>
        <taxon>Micromonospora</taxon>
    </lineage>
</organism>
<dbReference type="InterPro" id="IPR057746">
    <property type="entry name" value="CpnT-like_N"/>
</dbReference>
<dbReference type="InterPro" id="IPR025968">
    <property type="entry name" value="YwqJ_deaminase"/>
</dbReference>
<dbReference type="Pfam" id="PF15644">
    <property type="entry name" value="Gln_amidase"/>
    <property type="match status" value="4"/>
</dbReference>
<feature type="compositionally biased region" description="Gly residues" evidence="6">
    <location>
        <begin position="398"/>
        <end position="418"/>
    </location>
</feature>
<feature type="compositionally biased region" description="Low complexity" evidence="6">
    <location>
        <begin position="3457"/>
        <end position="3468"/>
    </location>
</feature>
<feature type="domain" description="Calpain catalytic" evidence="8">
    <location>
        <begin position="5134"/>
        <end position="5372"/>
    </location>
</feature>
<feature type="active site" evidence="5">
    <location>
        <position position="4634"/>
    </location>
</feature>
<evidence type="ECO:0000259" key="8">
    <source>
        <dbReference type="PROSITE" id="PS50203"/>
    </source>
</evidence>
<evidence type="ECO:0000256" key="3">
    <source>
        <dbReference type="ARBA" id="ARBA00022801"/>
    </source>
</evidence>
<dbReference type="PROSITE" id="PS50203">
    <property type="entry name" value="CALPAIN_CAT"/>
    <property type="match status" value="2"/>
</dbReference>
<dbReference type="Proteomes" id="UP000647017">
    <property type="component" value="Unassembled WGS sequence"/>
</dbReference>
<feature type="active site" evidence="5">
    <location>
        <position position="5155"/>
    </location>
</feature>
<dbReference type="SUPFAM" id="SSF140453">
    <property type="entry name" value="EsxAB dimer-like"/>
    <property type="match status" value="1"/>
</dbReference>
<gene>
    <name evidence="9" type="ORF">Van01_37710</name>
</gene>
<feature type="compositionally biased region" description="Low complexity" evidence="6">
    <location>
        <begin position="1351"/>
        <end position="1370"/>
    </location>
</feature>
<keyword evidence="4 5" id="KW-0788">Thiol protease</keyword>
<keyword evidence="7" id="KW-1133">Transmembrane helix</keyword>
<evidence type="ECO:0000256" key="2">
    <source>
        <dbReference type="ARBA" id="ARBA00022670"/>
    </source>
</evidence>
<evidence type="ECO:0000313" key="9">
    <source>
        <dbReference type="EMBL" id="GIJ10557.1"/>
    </source>
</evidence>
<dbReference type="RefSeq" id="WP_204008920.1">
    <property type="nucleotide sequence ID" value="NZ_BOOZ01000022.1"/>
</dbReference>
<keyword evidence="10" id="KW-1185">Reference proteome</keyword>
<dbReference type="EMBL" id="BOOZ01000022">
    <property type="protein sequence ID" value="GIJ10557.1"/>
    <property type="molecule type" value="Genomic_DNA"/>
</dbReference>
<feature type="region of interest" description="Disordered" evidence="6">
    <location>
        <begin position="3457"/>
        <end position="3477"/>
    </location>
</feature>
<feature type="compositionally biased region" description="Gly residues" evidence="6">
    <location>
        <begin position="3871"/>
        <end position="3883"/>
    </location>
</feature>
<feature type="compositionally biased region" description="Basic and acidic residues" evidence="6">
    <location>
        <begin position="3834"/>
        <end position="3845"/>
    </location>
</feature>
<dbReference type="Pfam" id="PF14431">
    <property type="entry name" value="YwqJ-deaminase"/>
    <property type="match status" value="1"/>
</dbReference>
<feature type="region of interest" description="Disordered" evidence="6">
    <location>
        <begin position="2049"/>
        <end position="2179"/>
    </location>
</feature>
<feature type="compositionally biased region" description="Low complexity" evidence="6">
    <location>
        <begin position="663"/>
        <end position="725"/>
    </location>
</feature>
<name>A0ABQ4HY60_9ACTN</name>
<evidence type="ECO:0000256" key="6">
    <source>
        <dbReference type="SAM" id="MobiDB-lite"/>
    </source>
</evidence>
<feature type="region of interest" description="Disordered" evidence="6">
    <location>
        <begin position="2394"/>
        <end position="2420"/>
    </location>
</feature>
<sequence length="5547" mass="569141">MAVPNPRNSLGEYAWVWDAICWVSAGEAWPSGDEDRMRELADAWQALADTVSETLGQADPAVMKILQSWGGGAGEAFGGLWNQLGVDPNTGLPLIQEISAAYAAGCDQAALEIEYAKLTVLIAVIITVIAVFVALLMAWLGGVSAGAIPGILAGGRQAVTVAFRRLIAQMGRQLLTRAGMRAALRMAGTRIGQMVTSQGFRQGLNRLGRELLEEIGEELIIDVGAQAYQMHTGERRQWDGNRTLTAGVGGAYGAVLGTGMSWAGRRAAPRMPFSFSPSQLSFRGSGLVRWGSTSLASGAQNAVVSPAASVLANGTINGQWAMPGADAFLGGFASGAGRTGATLAGGAAGNLGARVTNWGLGNMGINLAPGTGPAAGGIGPGVGGANGLGDLGGGANGAGAGSTGDGSTSGAGATGSGAGSASDGGSSASGGDSGTAAGGAGSDGTGSSSGAGGTSGAGTTGTGDGASQSGTVPDSGAGSISLAPPTSDASATPASDVAGAPTGDAANAADTSPVEGSTDRPTVVPAGAVTTAPDGSPAVGDVTATNDQNGAPESRGAPATESPGTHRTDTNTSTGGNDRTVNEASGQNDGGTVAGPSTDVTTTAPPGDGSTGSGRTVTDSPARDVTDASPVDTAGPSVASDVPPTVLPGTPTAAPVTTPPGAPAVGTPPGTATPAGPTTATNPAPTAGTPATTGPQAASTPNASTPTTTGTPTTGTNPQQPTGNTAAQPTPGRGTPVGPAVIPTAANTAGSISLAPAAGPNTTNPTQPAAGPTQQVGPTQQPATPAQQTPAQPTPSSARPDTTPVPVEPSAPTVPTQTAGIDSTTPPVDATPPAGTDTAADPNPERTDQAQQSTDGPVVIPVPTSSGTLQGGPTNPGPETATGPVDPQTLRRSEGPTGRGTHSWQLAPTSVDGDPNGPEAERALIEASRTLAETVRTAIKSATVSKTKQPGMAGALLMPDGTITTHTSMTADKGTKPPTQPRVHPLAQAALDRIAANLVDGVGGGHGKCAEVALVSDQLYLLEQQWRDAREPGTFEQYALNALQGAKIVTHQVKSAKSAGVTYELGHYRPPCRSCAHFLPGFNIEPITDPDRDVTVYQPSVPGVVGNGLPLSDNRPYGQPEGLLPPDQADQDALDAAVPRDPATGRPAVHPDPRVGSWAGLLNDGGPTVPGRNTNCADVGLSVLSAWYGRPEVAAPTVPSAEVERGSTARQEQALRSSFGHQGSGAPALDTVAEALRAAGPGAAAIIIGSSPDGSGRAHTWNAVNHEGTVIWVDGQRRSISDGDPLYADQVGDVWAIVLDAEGDPVSQAQPEASTPAPVPPASTADVPAGGRDQNDSPTGRPGAGVDPNSPDRTPGGPTSPDGTPAGPNNPEGPPADPNSSDGTPAVPPDSGMTSGDPNLEGDPDPGPEGAPDSDVEGNPDPGVWPDMQGWPMPDTRQFGPEQLAPLEDPQYQDDVEDSLRTPEGYEVYADPSTHPYGQLINDGGPDQPGRANNCVDTILAALASFYGDPQVSHPRWPDRLDDGTVDTTLGELNGFGRIESWIGGDWTGDNDALPGTPAERSAALADQYEQLSQRVLDAGPGAAAVIAVDWILFDENTGDPLLDAEGNTQPAGEHVFLLVYPEGADGPVWWDPQFGSTTTDPLPGDYVGLTHNLWSMEVQPAHADEQGGSPATDDQAAGDGQPGGGVPVRVRLGSPGDALPAAADAGSATGPGGLHHRPDGSGDRTSQPATTVDHETVRGGPPGGPDHRPAGLAGPGSDGLSDADAAPGSDPVGSPYLDGLPDTDRATLLDALTEAAAEADQILADLQSVNAEVNAQLGLTGADALSTLGEQHRVKGAESLARKYRTELEPLGYDVGSALDTVNDVVRFSVRGPETEAYGPAVDALLASLEAQGYQVTDLKNFWHPGNRFFGLNCTLTAPSGRTFELQFPTDTSYNVGKQTHDQYEVMRDPAQSPAARVNAFLDILAVNKSNGIAASMPGGMDSARFDTPKDTSFAKWMASPRQASIRESYLDWLGQQGLTFADVLAARGLAMSDLPGLDPDLMGGVHGSADVRLLPPPETGGSGRPAGKPDRGGGQHRADPGGDLGPTEAGVDVPSGRGGGDPVGESGAPRDPAGRPGDGRAPGGALHDGAVADGGRADGDLPLGNLTADLPGGPASSVPLDTDHGLAQTRRLGPGELAPLEDPGYQWGVEQSLRTPDGYLLFADPSTHPYGQLVNDGGPDQPGRANNCLDSSLSALSSFFGDPRVSFPRWPDVRPDGSIETVTGEASGLDRAEEWLGVDWSGGSEGLPTTPAEHEAAVAEQYAQLHQRVAAAGPGSAALVVAEWVRTDPRTGELVLDNGHVQVQDSHAFVVVYPEGADGPVWWDPQRGTTWPQPPAAYLSQTYALWSMETTAERVSDDGGRGADADQTPAGHGERGRAAPVRVRLAGEGAAVTAGTGGGQATGPRELHHRPDGSDHSADESAGTAADHGVHAGPPAGPDDGSAGLAHGGTDSLTTPVGRAGPSDGDGPPPGDSGPSTDPDGPDLRRAAAGTTFGGALLDADPGRTSIAVEAALTAGPLPGGASADPTTATVTLTTVDGPYPVRVELTPAPAGASVVPVATIHHTPDGTVVQVSTSAHPDHVRRAVAAALAEVDTVLQQRAEGLRFDATTALAEGARPEGDGTRVLTARDIGHLAELRVVLADSSTATDPGTAGQLRAEALSLLVASGLLEQEPAHVVHGLGSNTQVVGPEAARARLDLIHNHLGPLAAEVESLIGLAQSDGQQLVADIRAAQSAVRAEARAWAQQATELRDQADLALTARVDATLGVAPDHVFDRLVIGGGWAATADFVTMGAAPDAGHGLPPVLCVSQGHDPWAERQALLMGQVPSELEIPGLPFQPGDLAEEGTQFTPSDVFADAVGAARALSGMPTYQGTATSITPRPADATGWPDGANFRVTVNGRDIYTTSVDIASGPGPSRVPSVPADTTGAYVDPTTGYRVDRSGTATRFRDPDGNLVAPESVPPAVRAVLGGPGTGRGDLPLLADLAGRPTDPLVVDPTSGYAVDVTTGQVLHPAGTPVDVGAVPAEVGARLGFAPDGSFGDPRPSAPPVDFGGQNLADAYRPGDRVLVFGAGASGAWDIEQAVASPAASVDWSAREMDPPPDQLTGDPDQDAETRLRYSFGGGYNRRNTLPDVGAYSDTVQSQVDRSLREIVSLRHTVEGDFLVEFTDGSRQTYDRIVLSIGQAAEFPGGVANLVSGLGLEPLDGPVAVPDTETDMLGLQDASGRLRVLGAASVAPGVIAETSSPSEVRALLTAQASALPDDSRGIAPSIRFHAQRIAEANRQAPPAAPGDGSAVPGTPPGPDASDVVVSRGALPGPVDVEPGQRSVPVQETLPEGGHLDSDRSTVDVLADAVRQDFDPVAVELDVAQAGEVAAGGQRLGAVGTDVAAGQTEPAQPAQRTGTSEVPHADVADGVSAQVQSDQVAQQGRRGDVGGVSADLGQHQVPDGNGTPDLGPVVEEGVGAHGDRFDETAAQPPVVDQLRDRAGEPWSDLPPEQQAPWGTPAVEVEADQLGVLGVGGLDGVGVASPQVEVVGGGEDGGVDVDGRGHDGSVSTDGAVTATPVPSLPESRRFGPGELAPLEDPSFQDDLAASLATSDGYAVFADPSTHPYGQLVNDGGPEQPGRANNCLDSALAALASFHGDPQVSVPRWADRFDDGSIDRVTGERGGLERAEAWLGGQWLGGTGNLPMELSARTDAVATQYADLYQQVADAGPGASALVVADWLFLDAAGNVVLDETGQPEVDGSHAFVIVFPAGADAPVWWDPQTGTTSAEMPAADVRETHALWAMMVPDGEGRVDRGRGADTDQPTAADRESDSASGVRVRLAGPGETLGAGAGLGDARGPGELHHRPVGSGHSTHQPAAASGDGGVRAGATRGQDQGPAGVARGGPDGLTPPPDDGGSAPLDSPLSTADSITAGAVPGSTFHGLGRPVADPAAVLDLARSALPLVAPYAQVDAVVAVGPDLFEIRSAGQHPLSVRLTSGPLSDGLVARSHRDPDGAFTVTVSDRAADPVVARALAHEVAELTALHESGRALVGPLDPGNVQGPIDPAGLTAHDQGRMAEIRLLAATYAAADPAARPAVRAEIDALAGHLGLRVGDPDVRSRWALIPRDVLAHLMQLSVPTITPDAVSRVLAGAATLTDVERIRMFDYRARLAPDFQVPLQADLDARLRELATEAEHAQSGMPRMPAFAGQIVGIPQAQLGRIRAVDPQLADRLATEGIYVDLTGRYDLRPYMVTSVPAIDLGAARPAFDLTTGAGRRAQLHEDRQRARAALRGLRGDQAAALLTGHDFHYQGTARWMGLVPDVLTEALRSITPTSTTAAAPVENSATQEMSGEIRVAADRVSLPPESTNQPGPVYGPAVDARTGQPPPLFDGPPKREDVQQGALGDCGMVAVIGAVAGQLPDTVAQMFHPNPDGSVDVLLHETSGPDRVITPTGRQLRVTVFPDVPLHPNSNGHSAYADQSTVGASWASLLEKAIAAIDRTWTQQRHDQWQQQWTARPGVDAAQAAPLGYARLDNGSSRLVQAELLSQLTGLPTGVSELNPTPGREADAEARLAALLAAGSPLITGTRPADAYAAQPGGKPPYGLVAGHAYEIVSVANGEVQLRNPWNSRHPAPMPLRAFLDLMSPWYAHVEPARSTVAALPGSDFHGHGRPAADAPAVVDRARTVLPALAEPVGADQIVAVGPDVFEVRAPGLEPLRVRVAAAALASGVVAQTIRNLDGTFTLTVSDRASDAAVDRAVAHEAAELLARHETGEAKSGLFDQGAAEVPIDPGGLSARDRGRLAELRLMAAWYAQADPTARVALRAEIDTLVDRLGLRWGTPDAAARLAVLPADVWTQVMQLSLPVITPEAVAGALAYNPNQTMVERFRAIDYRGRLAPDFQPPPAAELAAKLRELAVHGEQSQSSLPRMPALAGQLIGLPPNLLDQIRQVDPQLADRVAAEGIYVDLTGRFDLRPYTLEGAPEFNLERSAPAYDLNTPAGRHALLDEDRTRTYAAFNVEYGSNPAAMAVLATHSFHYQSDARRMALVPTALTEALRAMMPSEPDAEVEVIPTVTPGEIAVVADRVTLPDPKPKYPVEYGRSLFPATGQPAPLFDGPPGRTQVQQGILGDCGMLATMAALAGHRPQSIPQLFQPKPDGTVDVLLHETVLRGDESVATGRRVRINVRPDVPLHAGSSWAAYADQSEVGVQWVAVLEKALAAVDRTWTKDRHEQWQREWRGWESRDDPHRAAPVGYARLNVGSVPLMQAELLTQLTGLPARQTLLDTTPGREVAVERHLTALLAAGSPITIATRPQESYPGRTLPYGLKAKHVYEILAVRDGQVQLHNPWNKEHPSLMSVRKMLNLMQPLCAHLEQSPAAVPPSPSAYGGPVANVQPLMPSPRSSAEKIVDRPLAALSPNAPLIQQPGPLAKPTSPPRTLGRTHLDDERYAINYFALLAGDGSVAGLMVSEVGGPGRSLHWTAGGVVAGQATPAPVNRAEAERISRDVLGFVLPAETALYDMLDI</sequence>
<evidence type="ECO:0000313" key="10">
    <source>
        <dbReference type="Proteomes" id="UP000647017"/>
    </source>
</evidence>
<feature type="compositionally biased region" description="Low complexity" evidence="6">
    <location>
        <begin position="2467"/>
        <end position="2486"/>
    </location>
</feature>
<feature type="compositionally biased region" description="Basic and acidic residues" evidence="6">
    <location>
        <begin position="2394"/>
        <end position="2406"/>
    </location>
</feature>
<feature type="active site" evidence="5">
    <location>
        <position position="5354"/>
    </location>
</feature>
<protein>
    <recommendedName>
        <fullName evidence="8">Calpain catalytic domain-containing protein</fullName>
    </recommendedName>
</protein>
<feature type="region of interest" description="Disordered" evidence="6">
    <location>
        <begin position="3834"/>
        <end position="3959"/>
    </location>
</feature>
<comment type="similarity">
    <text evidence="1">Belongs to the peptidase C2 family.</text>
</comment>
<feature type="compositionally biased region" description="Low complexity" evidence="6">
    <location>
        <begin position="2125"/>
        <end position="2136"/>
    </location>
</feature>
<keyword evidence="7" id="KW-0472">Membrane</keyword>
<feature type="compositionally biased region" description="Basic and acidic residues" evidence="6">
    <location>
        <begin position="2069"/>
        <end position="2082"/>
    </location>
</feature>
<feature type="region of interest" description="Disordered" evidence="6">
    <location>
        <begin position="1105"/>
        <end position="1133"/>
    </location>
</feature>
<feature type="compositionally biased region" description="Polar residues" evidence="6">
    <location>
        <begin position="570"/>
        <end position="587"/>
    </location>
</feature>
<feature type="compositionally biased region" description="Low complexity" evidence="6">
    <location>
        <begin position="822"/>
        <end position="842"/>
    </location>
</feature>
<feature type="transmembrane region" description="Helical" evidence="7">
    <location>
        <begin position="118"/>
        <end position="140"/>
    </location>
</feature>
<keyword evidence="7" id="KW-0812">Transmembrane</keyword>
<feature type="region of interest" description="Disordered" evidence="6">
    <location>
        <begin position="3590"/>
        <end position="3616"/>
    </location>
</feature>
<feature type="region of interest" description="Disordered" evidence="6">
    <location>
        <begin position="3322"/>
        <end position="3365"/>
    </location>
</feature>
<dbReference type="PANTHER" id="PTHR10183:SF379">
    <property type="entry name" value="CALPAIN-5"/>
    <property type="match status" value="1"/>
</dbReference>
<feature type="region of interest" description="Disordered" evidence="6">
    <location>
        <begin position="398"/>
        <end position="919"/>
    </location>
</feature>
<dbReference type="InterPro" id="IPR036689">
    <property type="entry name" value="ESAT-6-like_sf"/>
</dbReference>
<feature type="region of interest" description="Disordered" evidence="6">
    <location>
        <begin position="2948"/>
        <end position="2977"/>
    </location>
</feature>
<dbReference type="SUPFAM" id="SSF54001">
    <property type="entry name" value="Cysteine proteinases"/>
    <property type="match status" value="2"/>
</dbReference>
<dbReference type="InterPro" id="IPR022684">
    <property type="entry name" value="Calpain_cysteine_protease"/>
</dbReference>
<feature type="compositionally biased region" description="Gly residues" evidence="6">
    <location>
        <begin position="427"/>
        <end position="464"/>
    </location>
</feature>
<feature type="region of interest" description="Disordered" evidence="6">
    <location>
        <begin position="1663"/>
        <end position="1782"/>
    </location>
</feature>
<keyword evidence="2 5" id="KW-0645">Protease</keyword>
<dbReference type="InterPro" id="IPR038765">
    <property type="entry name" value="Papain-like_cys_pep_sf"/>
</dbReference>